<organism evidence="2 3">
    <name type="scientific">Microbacterium elymi</name>
    <dbReference type="NCBI Taxonomy" id="2909587"/>
    <lineage>
        <taxon>Bacteria</taxon>
        <taxon>Bacillati</taxon>
        <taxon>Actinomycetota</taxon>
        <taxon>Actinomycetes</taxon>
        <taxon>Micrococcales</taxon>
        <taxon>Microbacteriaceae</taxon>
        <taxon>Microbacterium</taxon>
    </lineage>
</organism>
<feature type="transmembrane region" description="Helical" evidence="1">
    <location>
        <begin position="127"/>
        <end position="151"/>
    </location>
</feature>
<feature type="transmembrane region" description="Helical" evidence="1">
    <location>
        <begin position="36"/>
        <end position="55"/>
    </location>
</feature>
<proteinExistence type="predicted"/>
<keyword evidence="1" id="KW-0472">Membrane</keyword>
<keyword evidence="1" id="KW-0812">Transmembrane</keyword>
<accession>A0ABY5NGN4</accession>
<reference evidence="2" key="1">
    <citation type="submission" date="2022-01" db="EMBL/GenBank/DDBJ databases">
        <title>Microbacterium eymi and Microbacterium rhizovicinus sp. nov., isolated from the rhizospheric soil of Elymus tsukushiensis, a plant native to the Dokdo Islands, Republic of Korea.</title>
        <authorList>
            <person name="Hwang Y.J."/>
        </authorList>
    </citation>
    <scope>NUCLEOTIDE SEQUENCE</scope>
    <source>
        <strain evidence="2">KUDC0405</strain>
    </source>
</reference>
<gene>
    <name evidence="2" type="ORF">L2X98_27025</name>
</gene>
<dbReference type="RefSeq" id="WP_259610828.1">
    <property type="nucleotide sequence ID" value="NZ_CP091139.2"/>
</dbReference>
<sequence length="158" mass="16568">MSAVVAGVPPQVLLGLAVVVVVVLTRLRARPIRPRLVILPIVLIVAGIAVLLPAVMATSAFHLVDALVLTIDVALSVGLGWVRGASVQLHAADDAVWSRYTVVTVALWAVSIVLRFALGLVGDNFGAAAVVTTGPVLFFLGVTLLVQNIVVRRRASRL</sequence>
<evidence type="ECO:0000313" key="2">
    <source>
        <dbReference type="EMBL" id="UUT34315.1"/>
    </source>
</evidence>
<feature type="transmembrane region" description="Helical" evidence="1">
    <location>
        <begin position="102"/>
        <end position="121"/>
    </location>
</feature>
<protein>
    <recommendedName>
        <fullName evidence="4">DUF1453 domain-containing protein</fullName>
    </recommendedName>
</protein>
<keyword evidence="1" id="KW-1133">Transmembrane helix</keyword>
<dbReference type="Proteomes" id="UP001054811">
    <property type="component" value="Chromosome"/>
</dbReference>
<feature type="transmembrane region" description="Helical" evidence="1">
    <location>
        <begin position="12"/>
        <end position="29"/>
    </location>
</feature>
<feature type="transmembrane region" description="Helical" evidence="1">
    <location>
        <begin position="61"/>
        <end position="82"/>
    </location>
</feature>
<dbReference type="EMBL" id="CP091139">
    <property type="protein sequence ID" value="UUT34315.1"/>
    <property type="molecule type" value="Genomic_DNA"/>
</dbReference>
<evidence type="ECO:0000256" key="1">
    <source>
        <dbReference type="SAM" id="Phobius"/>
    </source>
</evidence>
<keyword evidence="3" id="KW-1185">Reference proteome</keyword>
<evidence type="ECO:0000313" key="3">
    <source>
        <dbReference type="Proteomes" id="UP001054811"/>
    </source>
</evidence>
<name>A0ABY5NGN4_9MICO</name>
<evidence type="ECO:0008006" key="4">
    <source>
        <dbReference type="Google" id="ProtNLM"/>
    </source>
</evidence>